<dbReference type="PROSITE" id="PS51257">
    <property type="entry name" value="PROKAR_LIPOPROTEIN"/>
    <property type="match status" value="1"/>
</dbReference>
<dbReference type="Proteomes" id="UP000061660">
    <property type="component" value="Chromosome"/>
</dbReference>
<dbReference type="Pfam" id="PF03401">
    <property type="entry name" value="TctC"/>
    <property type="match status" value="1"/>
</dbReference>
<dbReference type="PATRIC" id="fig|162209.4.peg.1793"/>
<dbReference type="EMBL" id="CP013652">
    <property type="protein sequence ID" value="ALS22067.1"/>
    <property type="molecule type" value="Genomic_DNA"/>
</dbReference>
<reference evidence="3" key="1">
    <citation type="submission" date="2015-12" db="EMBL/GenBank/DDBJ databases">
        <title>Complete genome sequences of two moderately thermophilic Paenibacillus species.</title>
        <authorList>
            <person name="Butler R.III."/>
            <person name="Wang J."/>
            <person name="Stark B.C."/>
            <person name="Pombert J.-F."/>
        </authorList>
    </citation>
    <scope>NUCLEOTIDE SEQUENCE [LARGE SCALE GENOMIC DNA]</scope>
    <source>
        <strain evidence="3">32O-Y</strain>
    </source>
</reference>
<name>A0A0U2VEW0_9BACL</name>
<keyword evidence="3" id="KW-1185">Reference proteome</keyword>
<dbReference type="RefSeq" id="WP_062408400.1">
    <property type="nucleotide sequence ID" value="NZ_BJCS01000001.1"/>
</dbReference>
<dbReference type="STRING" id="162209.IJ22_16930"/>
<dbReference type="CDD" id="cd07012">
    <property type="entry name" value="PBP2_Bug_TTT"/>
    <property type="match status" value="1"/>
</dbReference>
<dbReference type="KEGG" id="pnp:IJ22_16930"/>
<dbReference type="SUPFAM" id="SSF53850">
    <property type="entry name" value="Periplasmic binding protein-like II"/>
    <property type="match status" value="1"/>
</dbReference>
<dbReference type="PIRSF" id="PIRSF017082">
    <property type="entry name" value="YflP"/>
    <property type="match status" value="1"/>
</dbReference>
<dbReference type="InterPro" id="IPR005064">
    <property type="entry name" value="BUG"/>
</dbReference>
<dbReference type="PANTHER" id="PTHR42928:SF5">
    <property type="entry name" value="BLR1237 PROTEIN"/>
    <property type="match status" value="1"/>
</dbReference>
<sequence length="345" mass="36345" precursor="true">MKKKSFGGILATALLAVAVAGCGSAPASKGPSGGGAAAPVKEEPKYPTKQIEITVPFAAGGGTDIFARAMSDYLSKEWGQPVIVVNKPGAGGATGTQAVLKQGSKDGYSVVTQSVSAVTGLLAGVPNLPFTIDDYQFIAKTTNDPLAFVVKADAPWNTIEELNDWVKKNPDKLTFASNGPTAIATFGVIQWLDSIGGDFSKAKLIVTNGAGDALPKVAGGHITLGVQGVSEVNNLVKAGKLKILAIASDKRSEFFPDAPTMEEKGIKGITASFWVGVAMPKGVPDYVVKKWETTIEKMQQDPAFQEKLKSMSVQGAYLNAADYEKYVKEETELFTKIVKDKGLIK</sequence>
<gene>
    <name evidence="2" type="ORF">IJ22_16930</name>
</gene>
<protein>
    <submittedName>
        <fullName evidence="2">Transporter</fullName>
    </submittedName>
</protein>
<accession>A0A0U2VEW0</accession>
<dbReference type="Gene3D" id="3.40.190.10">
    <property type="entry name" value="Periplasmic binding protein-like II"/>
    <property type="match status" value="1"/>
</dbReference>
<dbReference type="Gene3D" id="3.40.190.150">
    <property type="entry name" value="Bordetella uptake gene, domain 1"/>
    <property type="match status" value="1"/>
</dbReference>
<proteinExistence type="inferred from homology"/>
<reference evidence="2 3" key="2">
    <citation type="journal article" date="2016" name="Genome Announc.">
        <title>Complete Genome Sequences of Two Interactive Moderate Thermophiles, Paenibacillus napthalenovorans 32O-Y and Paenibacillus sp. 32O-W.</title>
        <authorList>
            <person name="Butler R.R.III."/>
            <person name="Wang J."/>
            <person name="Stark B.C."/>
            <person name="Pombert J.F."/>
        </authorList>
    </citation>
    <scope>NUCLEOTIDE SEQUENCE [LARGE SCALE GENOMIC DNA]</scope>
    <source>
        <strain evidence="2 3">32O-Y</strain>
    </source>
</reference>
<evidence type="ECO:0000313" key="3">
    <source>
        <dbReference type="Proteomes" id="UP000061660"/>
    </source>
</evidence>
<organism evidence="2 3">
    <name type="scientific">Paenibacillus naphthalenovorans</name>
    <dbReference type="NCBI Taxonomy" id="162209"/>
    <lineage>
        <taxon>Bacteria</taxon>
        <taxon>Bacillati</taxon>
        <taxon>Bacillota</taxon>
        <taxon>Bacilli</taxon>
        <taxon>Bacillales</taxon>
        <taxon>Paenibacillaceae</taxon>
        <taxon>Paenibacillus</taxon>
    </lineage>
</organism>
<dbReference type="AlphaFoldDB" id="A0A0U2VEW0"/>
<dbReference type="OrthoDB" id="8881899at2"/>
<evidence type="ECO:0000256" key="1">
    <source>
        <dbReference type="ARBA" id="ARBA00006987"/>
    </source>
</evidence>
<dbReference type="PANTHER" id="PTHR42928">
    <property type="entry name" value="TRICARBOXYLATE-BINDING PROTEIN"/>
    <property type="match status" value="1"/>
</dbReference>
<evidence type="ECO:0000313" key="2">
    <source>
        <dbReference type="EMBL" id="ALS22067.1"/>
    </source>
</evidence>
<comment type="similarity">
    <text evidence="1">Belongs to the UPF0065 (bug) family.</text>
</comment>
<dbReference type="InterPro" id="IPR042100">
    <property type="entry name" value="Bug_dom1"/>
</dbReference>